<comment type="similarity">
    <text evidence="1">Belongs to the ROK (NagC/XylR) family.</text>
</comment>
<dbReference type="Proteomes" id="UP000655751">
    <property type="component" value="Unassembled WGS sequence"/>
</dbReference>
<proteinExistence type="inferred from homology"/>
<dbReference type="PANTHER" id="PTHR18964:SF149">
    <property type="entry name" value="BIFUNCTIONAL UDP-N-ACETYLGLUCOSAMINE 2-EPIMERASE_N-ACETYLMANNOSAMINE KINASE"/>
    <property type="match status" value="1"/>
</dbReference>
<organism evidence="2 3">
    <name type="scientific">Nocardia bovistercoris</name>
    <dbReference type="NCBI Taxonomy" id="2785916"/>
    <lineage>
        <taxon>Bacteria</taxon>
        <taxon>Bacillati</taxon>
        <taxon>Actinomycetota</taxon>
        <taxon>Actinomycetes</taxon>
        <taxon>Mycobacteriales</taxon>
        <taxon>Nocardiaceae</taxon>
        <taxon>Nocardia</taxon>
    </lineage>
</organism>
<dbReference type="EMBL" id="JADMLG010000020">
    <property type="protein sequence ID" value="MBH0781006.1"/>
    <property type="molecule type" value="Genomic_DNA"/>
</dbReference>
<protein>
    <submittedName>
        <fullName evidence="2">ROK family protein</fullName>
    </submittedName>
</protein>
<sequence length="312" mass="32452">MSKRREDRPAPPRRRHTWLGVDIGGTKTALRAHTDGGAVRDRVFHWTVGGVDTDLAQLSREVDLLRGEISAEFDAVGVGLPATIDSIGVVSAWPNRPEWVGLDVHRAFGALFGGAPIRFADDGDLAAMAEAEACGGARLLYVGVGTGVGGGMVVGGEYVGSTDTGSFEIGHLITDADGPDCRCGRRGCLQACASGPAILARAGRLRGAPVTFAELRSGLLGDEPWAVRAMDRACHRLAVAITGVNELLHPDVVVVGGGVAAGLPRFVATIDAHARALARPGVSSTPPIRGSRFGELSTLYGAVALARLLIRS</sequence>
<evidence type="ECO:0000313" key="3">
    <source>
        <dbReference type="Proteomes" id="UP000655751"/>
    </source>
</evidence>
<dbReference type="RefSeq" id="WP_196153314.1">
    <property type="nucleotide sequence ID" value="NZ_JADMLG010000020.1"/>
</dbReference>
<dbReference type="Pfam" id="PF00480">
    <property type="entry name" value="ROK"/>
    <property type="match status" value="1"/>
</dbReference>
<evidence type="ECO:0000256" key="1">
    <source>
        <dbReference type="ARBA" id="ARBA00006479"/>
    </source>
</evidence>
<gene>
    <name evidence="2" type="ORF">IT779_32515</name>
</gene>
<dbReference type="Gene3D" id="3.30.420.40">
    <property type="match status" value="2"/>
</dbReference>
<keyword evidence="3" id="KW-1185">Reference proteome</keyword>
<dbReference type="SUPFAM" id="SSF53067">
    <property type="entry name" value="Actin-like ATPase domain"/>
    <property type="match status" value="1"/>
</dbReference>
<dbReference type="InterPro" id="IPR043129">
    <property type="entry name" value="ATPase_NBD"/>
</dbReference>
<dbReference type="AlphaFoldDB" id="A0A931IIK9"/>
<reference evidence="2" key="1">
    <citation type="submission" date="2020-11" db="EMBL/GenBank/DDBJ databases">
        <title>Nocardia NEAU-351.nov., a novel actinomycete isolated from the cow dung.</title>
        <authorList>
            <person name="Zhang X."/>
        </authorList>
    </citation>
    <scope>NUCLEOTIDE SEQUENCE</scope>
    <source>
        <strain evidence="2">NEAU-351</strain>
    </source>
</reference>
<comment type="caution">
    <text evidence="2">The sequence shown here is derived from an EMBL/GenBank/DDBJ whole genome shotgun (WGS) entry which is preliminary data.</text>
</comment>
<dbReference type="InterPro" id="IPR000600">
    <property type="entry name" value="ROK"/>
</dbReference>
<evidence type="ECO:0000313" key="2">
    <source>
        <dbReference type="EMBL" id="MBH0781006.1"/>
    </source>
</evidence>
<accession>A0A931IIK9</accession>
<dbReference type="PANTHER" id="PTHR18964">
    <property type="entry name" value="ROK (REPRESSOR, ORF, KINASE) FAMILY"/>
    <property type="match status" value="1"/>
</dbReference>
<name>A0A931IIK9_9NOCA</name>